<evidence type="ECO:0000313" key="2">
    <source>
        <dbReference type="Proteomes" id="UP001612741"/>
    </source>
</evidence>
<sequence>MSHPHLTTDYLRCRHADLLAEAAAEHLAHQHLSPHSSRRSPLAPFRHRLAEALHRLAHHIAPHPSTTL</sequence>
<evidence type="ECO:0008006" key="3">
    <source>
        <dbReference type="Google" id="ProtNLM"/>
    </source>
</evidence>
<dbReference type="EMBL" id="JBITGY010000002">
    <property type="protein sequence ID" value="MFI6497293.1"/>
    <property type="molecule type" value="Genomic_DNA"/>
</dbReference>
<keyword evidence="2" id="KW-1185">Reference proteome</keyword>
<protein>
    <recommendedName>
        <fullName evidence="3">Integrase</fullName>
    </recommendedName>
</protein>
<dbReference type="RefSeq" id="WP_397080021.1">
    <property type="nucleotide sequence ID" value="NZ_JBITGY010000002.1"/>
</dbReference>
<gene>
    <name evidence="1" type="ORF">ACIBG2_07920</name>
</gene>
<reference evidence="1 2" key="1">
    <citation type="submission" date="2024-10" db="EMBL/GenBank/DDBJ databases">
        <title>The Natural Products Discovery Center: Release of the First 8490 Sequenced Strains for Exploring Actinobacteria Biosynthetic Diversity.</title>
        <authorList>
            <person name="Kalkreuter E."/>
            <person name="Kautsar S.A."/>
            <person name="Yang D."/>
            <person name="Bader C.D."/>
            <person name="Teijaro C.N."/>
            <person name="Fluegel L."/>
            <person name="Davis C.M."/>
            <person name="Simpson J.R."/>
            <person name="Lauterbach L."/>
            <person name="Steele A.D."/>
            <person name="Gui C."/>
            <person name="Meng S."/>
            <person name="Li G."/>
            <person name="Viehrig K."/>
            <person name="Ye F."/>
            <person name="Su P."/>
            <person name="Kiefer A.F."/>
            <person name="Nichols A."/>
            <person name="Cepeda A.J."/>
            <person name="Yan W."/>
            <person name="Fan B."/>
            <person name="Jiang Y."/>
            <person name="Adhikari A."/>
            <person name="Zheng C.-J."/>
            <person name="Schuster L."/>
            <person name="Cowan T.M."/>
            <person name="Smanski M.J."/>
            <person name="Chevrette M.G."/>
            <person name="De Carvalho L.P.S."/>
            <person name="Shen B."/>
        </authorList>
    </citation>
    <scope>NUCLEOTIDE SEQUENCE [LARGE SCALE GENOMIC DNA]</scope>
    <source>
        <strain evidence="1 2">NPDC050545</strain>
    </source>
</reference>
<evidence type="ECO:0000313" key="1">
    <source>
        <dbReference type="EMBL" id="MFI6497293.1"/>
    </source>
</evidence>
<name>A0ABW7YN85_9ACTN</name>
<accession>A0ABW7YN85</accession>
<dbReference type="Proteomes" id="UP001612741">
    <property type="component" value="Unassembled WGS sequence"/>
</dbReference>
<proteinExistence type="predicted"/>
<comment type="caution">
    <text evidence="1">The sequence shown here is derived from an EMBL/GenBank/DDBJ whole genome shotgun (WGS) entry which is preliminary data.</text>
</comment>
<organism evidence="1 2">
    <name type="scientific">Nonomuraea typhae</name>
    <dbReference type="NCBI Taxonomy" id="2603600"/>
    <lineage>
        <taxon>Bacteria</taxon>
        <taxon>Bacillati</taxon>
        <taxon>Actinomycetota</taxon>
        <taxon>Actinomycetes</taxon>
        <taxon>Streptosporangiales</taxon>
        <taxon>Streptosporangiaceae</taxon>
        <taxon>Nonomuraea</taxon>
    </lineage>
</organism>